<comment type="caution">
    <text evidence="1">The sequence shown here is derived from an EMBL/GenBank/DDBJ whole genome shotgun (WGS) entry which is preliminary data.</text>
</comment>
<keyword evidence="2" id="KW-1185">Reference proteome</keyword>
<reference evidence="2" key="1">
    <citation type="journal article" date="2019" name="Int. J. Syst. Evol. Microbiol.">
        <title>The Global Catalogue of Microorganisms (GCM) 10K type strain sequencing project: providing services to taxonomists for standard genome sequencing and annotation.</title>
        <authorList>
            <consortium name="The Broad Institute Genomics Platform"/>
            <consortium name="The Broad Institute Genome Sequencing Center for Infectious Disease"/>
            <person name="Wu L."/>
            <person name="Ma J."/>
        </authorList>
    </citation>
    <scope>NUCLEOTIDE SEQUENCE [LARGE SCALE GENOMIC DNA]</scope>
    <source>
        <strain evidence="2">NBRC 108894</strain>
    </source>
</reference>
<proteinExistence type="predicted"/>
<protein>
    <recommendedName>
        <fullName evidence="3">SMI1/KNR4 family protein</fullName>
    </recommendedName>
</protein>
<evidence type="ECO:0008006" key="3">
    <source>
        <dbReference type="Google" id="ProtNLM"/>
    </source>
</evidence>
<evidence type="ECO:0000313" key="2">
    <source>
        <dbReference type="Proteomes" id="UP001157034"/>
    </source>
</evidence>
<dbReference type="EMBL" id="BSVB01000001">
    <property type="protein sequence ID" value="GMA93918.1"/>
    <property type="molecule type" value="Genomic_DNA"/>
</dbReference>
<dbReference type="Proteomes" id="UP001157034">
    <property type="component" value="Unassembled WGS sequence"/>
</dbReference>
<gene>
    <name evidence="1" type="ORF">GCM10025881_07420</name>
</gene>
<accession>A0ABQ6K2Y4</accession>
<organism evidence="1 2">
    <name type="scientific">Pseudolysinimonas kribbensis</name>
    <dbReference type="NCBI Taxonomy" id="433641"/>
    <lineage>
        <taxon>Bacteria</taxon>
        <taxon>Bacillati</taxon>
        <taxon>Actinomycetota</taxon>
        <taxon>Actinomycetes</taxon>
        <taxon>Micrococcales</taxon>
        <taxon>Microbacteriaceae</taxon>
        <taxon>Pseudolysinimonas</taxon>
    </lineage>
</organism>
<sequence length="144" mass="16653">MIPPRLVQTRRGQWAQLRHRKVLAGRSPTFGALMRRPLEDLQPIFWLAEIRGAAMAWQETLAALYPERRLVPFAKNAASDDLFCFDLDRSDEQVLRIHAYASSGWEDRGSWPTFAYWLSSARGYHEGWLHDRVGLLDAPKWTST</sequence>
<name>A0ABQ6K2Y4_9MICO</name>
<evidence type="ECO:0000313" key="1">
    <source>
        <dbReference type="EMBL" id="GMA93918.1"/>
    </source>
</evidence>